<accession>A0ABX1J1D1</accession>
<sequence>MTWSATEAGVLACAVDRSPSVHNTQPWSLETGEAMAELYERRDIVLPRHDPLGRDRTLSCGAALANLELALRAMGWATTTTLFPDPAQPELLARVLADGPHEADAEEVDLYSAIFRRRSYRAPFSLHQLSSQAVRTLADAATAGTEARPIDGATEAAALAELLLYSAEVLRDDRAYQRELIAWTAQFPEPLRAPSTLPWAGLVRADTRLPDAITLTERLLAERLLVVLTPDDSKRDHVLAGEAMQRIWLTGIRAGLVASVLTQPLHLPETRSGLIDKLSLPGYPQVIIRFGYPVTATPIPVASAIASGGRP</sequence>
<evidence type="ECO:0000313" key="1">
    <source>
        <dbReference type="EMBL" id="NKQ52066.1"/>
    </source>
</evidence>
<dbReference type="Gene3D" id="3.40.109.10">
    <property type="entry name" value="NADH Oxidase"/>
    <property type="match status" value="1"/>
</dbReference>
<keyword evidence="2" id="KW-1185">Reference proteome</keyword>
<dbReference type="InterPro" id="IPR000415">
    <property type="entry name" value="Nitroreductase-like"/>
</dbReference>
<evidence type="ECO:0000313" key="2">
    <source>
        <dbReference type="Proteomes" id="UP000715441"/>
    </source>
</evidence>
<evidence type="ECO:0008006" key="3">
    <source>
        <dbReference type="Google" id="ProtNLM"/>
    </source>
</evidence>
<proteinExistence type="predicted"/>
<gene>
    <name evidence="1" type="ORF">HFP15_04140</name>
</gene>
<dbReference type="RefSeq" id="WP_168511595.1">
    <property type="nucleotide sequence ID" value="NZ_JAAXLS010000002.1"/>
</dbReference>
<comment type="caution">
    <text evidence="1">The sequence shown here is derived from an EMBL/GenBank/DDBJ whole genome shotgun (WGS) entry which is preliminary data.</text>
</comment>
<reference evidence="1 2" key="1">
    <citation type="submission" date="2020-04" db="EMBL/GenBank/DDBJ databases">
        <title>Novel species.</title>
        <authorList>
            <person name="Teo W.F.A."/>
            <person name="Lipun K."/>
            <person name="Srisuk N."/>
            <person name="Duangmal K."/>
        </authorList>
    </citation>
    <scope>NUCLEOTIDE SEQUENCE [LARGE SCALE GENOMIC DNA]</scope>
    <source>
        <strain evidence="1 2">K13G38</strain>
    </source>
</reference>
<organism evidence="1 2">
    <name type="scientific">Amycolatopsis acididurans</name>
    <dbReference type="NCBI Taxonomy" id="2724524"/>
    <lineage>
        <taxon>Bacteria</taxon>
        <taxon>Bacillati</taxon>
        <taxon>Actinomycetota</taxon>
        <taxon>Actinomycetes</taxon>
        <taxon>Pseudonocardiales</taxon>
        <taxon>Pseudonocardiaceae</taxon>
        <taxon>Amycolatopsis</taxon>
    </lineage>
</organism>
<name>A0ABX1J1D1_9PSEU</name>
<protein>
    <recommendedName>
        <fullName evidence="3">Nitroreductase</fullName>
    </recommendedName>
</protein>
<dbReference type="NCBIfam" id="NF047509">
    <property type="entry name" value="Rv3131_FMN_oxido"/>
    <property type="match status" value="1"/>
</dbReference>
<dbReference type="SUPFAM" id="SSF55469">
    <property type="entry name" value="FMN-dependent nitroreductase-like"/>
    <property type="match status" value="1"/>
</dbReference>
<dbReference type="EMBL" id="JAAXLS010000002">
    <property type="protein sequence ID" value="NKQ52066.1"/>
    <property type="molecule type" value="Genomic_DNA"/>
</dbReference>
<dbReference type="Proteomes" id="UP000715441">
    <property type="component" value="Unassembled WGS sequence"/>
</dbReference>